<dbReference type="EMBL" id="BNDW01000068">
    <property type="protein sequence ID" value="GHI25277.1"/>
    <property type="molecule type" value="Genomic_DNA"/>
</dbReference>
<evidence type="ECO:0000313" key="2">
    <source>
        <dbReference type="Proteomes" id="UP001052739"/>
    </source>
</evidence>
<keyword evidence="2" id="KW-1185">Reference proteome</keyword>
<dbReference type="Proteomes" id="UP001052739">
    <property type="component" value="Unassembled WGS sequence"/>
</dbReference>
<comment type="caution">
    <text evidence="1">The sequence shown here is derived from an EMBL/GenBank/DDBJ whole genome shotgun (WGS) entry which is preliminary data.</text>
</comment>
<protein>
    <submittedName>
        <fullName evidence="1">Uncharacterized protein</fullName>
    </submittedName>
</protein>
<sequence>MVGGTTFHMQYPGLETGFNSSVSRLRYFNNGHLYPHTESLDRESTQKRDLPANWVEIMDKLEPADRAKFAEWLSVLSSPHPEKTIHGSTQEQQLPANWDDFIGKLEPADRAKFEGWLSLLPSSHPEGMDHESAQAFQFSPDWFSRRDRIALRLAKSIFRFRGTHPYIYHPSYLGQAGKIFEGMHASSGPELSRAELANVASSSEGSIDHALAMMFIRLGPPPEPTEVDYAPASNGGGGAQQ</sequence>
<name>A0ABQ3PJT0_9ACTN</name>
<gene>
    <name evidence="1" type="ORF">Shyd_66480</name>
</gene>
<organism evidence="1 2">
    <name type="scientific">Streptomyces hydrogenans</name>
    <dbReference type="NCBI Taxonomy" id="1873719"/>
    <lineage>
        <taxon>Bacteria</taxon>
        <taxon>Bacillati</taxon>
        <taxon>Actinomycetota</taxon>
        <taxon>Actinomycetes</taxon>
        <taxon>Kitasatosporales</taxon>
        <taxon>Streptomycetaceae</taxon>
        <taxon>Streptomyces</taxon>
    </lineage>
</organism>
<accession>A0ABQ3PJT0</accession>
<reference evidence="1" key="1">
    <citation type="submission" date="2024-05" db="EMBL/GenBank/DDBJ databases">
        <title>Whole genome shotgun sequence of Streptomyces hydrogenans NBRC 13475.</title>
        <authorList>
            <person name="Komaki H."/>
            <person name="Tamura T."/>
        </authorList>
    </citation>
    <scope>NUCLEOTIDE SEQUENCE</scope>
    <source>
        <strain evidence="1">NBRC 13475</strain>
    </source>
</reference>
<evidence type="ECO:0000313" key="1">
    <source>
        <dbReference type="EMBL" id="GHI25277.1"/>
    </source>
</evidence>
<proteinExistence type="predicted"/>